<accession>A0A564Z2K6</accession>
<sequence>MIFTEAQLIQRCLGTSPVRTISSSSYNPSIQLKHTRNYVPTRALIQLTNINSLLIHTYINCCLSDTSSFAPFLKPLDPFECLYAVR</sequence>
<gene>
    <name evidence="1" type="ORF">WMSIL1_LOCUS11812</name>
</gene>
<organism evidence="1 2">
    <name type="scientific">Hymenolepis diminuta</name>
    <name type="common">Rat tapeworm</name>
    <dbReference type="NCBI Taxonomy" id="6216"/>
    <lineage>
        <taxon>Eukaryota</taxon>
        <taxon>Metazoa</taxon>
        <taxon>Spiralia</taxon>
        <taxon>Lophotrochozoa</taxon>
        <taxon>Platyhelminthes</taxon>
        <taxon>Cestoda</taxon>
        <taxon>Eucestoda</taxon>
        <taxon>Cyclophyllidea</taxon>
        <taxon>Hymenolepididae</taxon>
        <taxon>Hymenolepis</taxon>
    </lineage>
</organism>
<protein>
    <submittedName>
        <fullName evidence="1">Uncharacterized protein</fullName>
    </submittedName>
</protein>
<evidence type="ECO:0000313" key="1">
    <source>
        <dbReference type="EMBL" id="VUZ53193.1"/>
    </source>
</evidence>
<name>A0A564Z2K6_HYMDI</name>
<dbReference type="AlphaFoldDB" id="A0A564Z2K6"/>
<proteinExistence type="predicted"/>
<evidence type="ECO:0000313" key="2">
    <source>
        <dbReference type="Proteomes" id="UP000321570"/>
    </source>
</evidence>
<dbReference type="EMBL" id="CABIJS010000555">
    <property type="protein sequence ID" value="VUZ53193.1"/>
    <property type="molecule type" value="Genomic_DNA"/>
</dbReference>
<reference evidence="1 2" key="1">
    <citation type="submission" date="2019-07" db="EMBL/GenBank/DDBJ databases">
        <authorList>
            <person name="Jastrzebski P J."/>
            <person name="Paukszto L."/>
            <person name="Jastrzebski P J."/>
        </authorList>
    </citation>
    <scope>NUCLEOTIDE SEQUENCE [LARGE SCALE GENOMIC DNA]</scope>
    <source>
        <strain evidence="1 2">WMS-il1</strain>
    </source>
</reference>
<keyword evidence="2" id="KW-1185">Reference proteome</keyword>
<dbReference type="Proteomes" id="UP000321570">
    <property type="component" value="Unassembled WGS sequence"/>
</dbReference>